<evidence type="ECO:0000256" key="1">
    <source>
        <dbReference type="RuleBase" id="RU367018"/>
    </source>
</evidence>
<comment type="subcellular location">
    <subcellularLocation>
        <location evidence="1">Nucleus</location>
    </subcellularLocation>
</comment>
<organism evidence="3 4">
    <name type="scientific">Abeliophyllum distichum</name>
    <dbReference type="NCBI Taxonomy" id="126358"/>
    <lineage>
        <taxon>Eukaryota</taxon>
        <taxon>Viridiplantae</taxon>
        <taxon>Streptophyta</taxon>
        <taxon>Embryophyta</taxon>
        <taxon>Tracheophyta</taxon>
        <taxon>Spermatophyta</taxon>
        <taxon>Magnoliopsida</taxon>
        <taxon>eudicotyledons</taxon>
        <taxon>Gunneridae</taxon>
        <taxon>Pentapetalae</taxon>
        <taxon>asterids</taxon>
        <taxon>lamiids</taxon>
        <taxon>Lamiales</taxon>
        <taxon>Oleaceae</taxon>
        <taxon>Forsythieae</taxon>
        <taxon>Abeliophyllum</taxon>
    </lineage>
</organism>
<protein>
    <recommendedName>
        <fullName evidence="1">Protein FAR1-RELATED SEQUENCE</fullName>
    </recommendedName>
</protein>
<dbReference type="InterPro" id="IPR018289">
    <property type="entry name" value="MULE_transposase_dom"/>
</dbReference>
<evidence type="ECO:0000313" key="4">
    <source>
        <dbReference type="Proteomes" id="UP001604336"/>
    </source>
</evidence>
<name>A0ABD1RFI4_9LAMI</name>
<dbReference type="GO" id="GO:0005634">
    <property type="term" value="C:nucleus"/>
    <property type="evidence" value="ECO:0007669"/>
    <property type="project" value="UniProtKB-SubCell"/>
</dbReference>
<keyword evidence="1" id="KW-0539">Nucleus</keyword>
<dbReference type="GO" id="GO:0008270">
    <property type="term" value="F:zinc ion binding"/>
    <property type="evidence" value="ECO:0007669"/>
    <property type="project" value="UniProtKB-UniRule"/>
</dbReference>
<dbReference type="InterPro" id="IPR031052">
    <property type="entry name" value="FHY3/FAR1"/>
</dbReference>
<accession>A0ABD1RFI4</accession>
<keyword evidence="1" id="KW-0479">Metal-binding</keyword>
<reference evidence="4" key="1">
    <citation type="submission" date="2024-07" db="EMBL/GenBank/DDBJ databases">
        <title>Two chromosome-level genome assemblies of Korean endemic species Abeliophyllum distichum and Forsythia ovata (Oleaceae).</title>
        <authorList>
            <person name="Jang H."/>
        </authorList>
    </citation>
    <scope>NUCLEOTIDE SEQUENCE [LARGE SCALE GENOMIC DNA]</scope>
</reference>
<evidence type="ECO:0000259" key="2">
    <source>
        <dbReference type="Pfam" id="PF10551"/>
    </source>
</evidence>
<dbReference type="GO" id="GO:0006355">
    <property type="term" value="P:regulation of DNA-templated transcription"/>
    <property type="evidence" value="ECO:0007669"/>
    <property type="project" value="UniProtKB-UniRule"/>
</dbReference>
<keyword evidence="1" id="KW-0863">Zinc-finger</keyword>
<evidence type="ECO:0000313" key="3">
    <source>
        <dbReference type="EMBL" id="KAL2486712.1"/>
    </source>
</evidence>
<dbReference type="Pfam" id="PF10551">
    <property type="entry name" value="MULE"/>
    <property type="match status" value="1"/>
</dbReference>
<comment type="function">
    <text evidence="1">Putative transcription activator involved in regulating light control of development.</text>
</comment>
<dbReference type="PANTHER" id="PTHR31669:SF251">
    <property type="entry name" value="PROTEIN FAR1-RELATED SEQUENCE"/>
    <property type="match status" value="1"/>
</dbReference>
<gene>
    <name evidence="3" type="ORF">Adt_31468</name>
</gene>
<dbReference type="PANTHER" id="PTHR31669">
    <property type="entry name" value="PROTEIN FAR1-RELATED SEQUENCE 10-RELATED"/>
    <property type="match status" value="1"/>
</dbReference>
<dbReference type="Proteomes" id="UP001604336">
    <property type="component" value="Unassembled WGS sequence"/>
</dbReference>
<comment type="caution">
    <text evidence="3">The sequence shown here is derived from an EMBL/GenBank/DDBJ whole genome shotgun (WGS) entry which is preliminary data.</text>
</comment>
<dbReference type="EMBL" id="JBFOLK010000009">
    <property type="protein sequence ID" value="KAL2486712.1"/>
    <property type="molecule type" value="Genomic_DNA"/>
</dbReference>
<keyword evidence="1" id="KW-0862">Zinc</keyword>
<proteinExistence type="inferred from homology"/>
<keyword evidence="4" id="KW-1185">Reference proteome</keyword>
<comment type="similarity">
    <text evidence="1">Belongs to the FHY3/FAR1 family.</text>
</comment>
<feature type="domain" description="MULE transposase" evidence="2">
    <location>
        <begin position="1"/>
        <end position="40"/>
    </location>
</feature>
<sequence>MNGQAPNGIITDQDRAMQNAIHIVFPTTRHRWCLWHIMKKLPEKFGSNNHKSFIFSAIHTLVYDSQSPAYCSVHSKTSLKLFVEQYERAMRSKVEKEFHADFKSYSQMVPCATKYEMEKQFQEIYTIAKFREFQQEFTRKVYCEVISTQEGCFGTDYEVPSTRNKSKKLVHLSSQPSMQPYLPVSIPNLGNQFQPWSHCYGVNSMPTFQLDRNLSVPRHIVDDALYDIADDCTSTPMHRLNM</sequence>
<dbReference type="AlphaFoldDB" id="A0ABD1RFI4"/>